<dbReference type="PANTHER" id="PTHR35301">
    <property type="entry name" value="CLAVATA3/ESR (CLE)-RELATED PROTEIN 41-RELATED"/>
    <property type="match status" value="1"/>
</dbReference>
<dbReference type="GO" id="GO:0048046">
    <property type="term" value="C:apoplast"/>
    <property type="evidence" value="ECO:0007669"/>
    <property type="project" value="TreeGrafter"/>
</dbReference>
<reference evidence="4" key="1">
    <citation type="journal article" date="2019" name="Curr. Biol.">
        <title>Genome Sequence of Striga asiatica Provides Insight into the Evolution of Plant Parasitism.</title>
        <authorList>
            <person name="Yoshida S."/>
            <person name="Kim S."/>
            <person name="Wafula E.K."/>
            <person name="Tanskanen J."/>
            <person name="Kim Y.M."/>
            <person name="Honaas L."/>
            <person name="Yang Z."/>
            <person name="Spallek T."/>
            <person name="Conn C.E."/>
            <person name="Ichihashi Y."/>
            <person name="Cheong K."/>
            <person name="Cui S."/>
            <person name="Der J.P."/>
            <person name="Gundlach H."/>
            <person name="Jiao Y."/>
            <person name="Hori C."/>
            <person name="Ishida J.K."/>
            <person name="Kasahara H."/>
            <person name="Kiba T."/>
            <person name="Kim M.S."/>
            <person name="Koo N."/>
            <person name="Laohavisit A."/>
            <person name="Lee Y.H."/>
            <person name="Lumba S."/>
            <person name="McCourt P."/>
            <person name="Mortimer J.C."/>
            <person name="Mutuku J.M."/>
            <person name="Nomura T."/>
            <person name="Sasaki-Sekimoto Y."/>
            <person name="Seto Y."/>
            <person name="Wang Y."/>
            <person name="Wakatake T."/>
            <person name="Sakakibara H."/>
            <person name="Demura T."/>
            <person name="Yamaguchi S."/>
            <person name="Yoneyama K."/>
            <person name="Manabe R.I."/>
            <person name="Nelson D.C."/>
            <person name="Schulman A.H."/>
            <person name="Timko M.P."/>
            <person name="dePamphilis C.W."/>
            <person name="Choi D."/>
            <person name="Shirasu K."/>
        </authorList>
    </citation>
    <scope>NUCLEOTIDE SEQUENCE [LARGE SCALE GENOMIC DNA]</scope>
    <source>
        <strain evidence="4">cv. UVA1</strain>
    </source>
</reference>
<dbReference type="OrthoDB" id="759183at2759"/>
<dbReference type="GO" id="GO:0033612">
    <property type="term" value="F:receptor serine/threonine kinase binding"/>
    <property type="evidence" value="ECO:0007669"/>
    <property type="project" value="InterPro"/>
</dbReference>
<comment type="caution">
    <text evidence="3">The sequence shown here is derived from an EMBL/GenBank/DDBJ whole genome shotgun (WGS) entry which is preliminary data.</text>
</comment>
<evidence type="ECO:0000313" key="4">
    <source>
        <dbReference type="Proteomes" id="UP000325081"/>
    </source>
</evidence>
<dbReference type="Proteomes" id="UP000325081">
    <property type="component" value="Unassembled WGS sequence"/>
</dbReference>
<feature type="compositionally biased region" description="Basic and acidic residues" evidence="1">
    <location>
        <begin position="103"/>
        <end position="129"/>
    </location>
</feature>
<dbReference type="AlphaFoldDB" id="A0A5A7NX17"/>
<keyword evidence="2" id="KW-0812">Transmembrane</keyword>
<name>A0A5A7NX17_STRAF</name>
<evidence type="ECO:0000256" key="2">
    <source>
        <dbReference type="SAM" id="Phobius"/>
    </source>
</evidence>
<sequence length="139" mass="15128">MDIDLFWSIGGFFGFFLYPNICMATALKLDPSPIISSSNNISRTRRFLKLFGLLFMILIVFVSSSGGLSKPSDLGMAASRKTLLSEAYAGKSSDSHQTVDLGGGKRENGHIPKSKGKDHSWYESSDHEVPSGPNPISNK</sequence>
<dbReference type="GO" id="GO:0010089">
    <property type="term" value="P:xylem development"/>
    <property type="evidence" value="ECO:0007669"/>
    <property type="project" value="InterPro"/>
</dbReference>
<protein>
    <submittedName>
        <fullName evidence="3">CLAVATA3/ESR-related protein TDIF</fullName>
    </submittedName>
</protein>
<dbReference type="EMBL" id="BKCP01000001">
    <property type="protein sequence ID" value="GER25014.1"/>
    <property type="molecule type" value="Genomic_DNA"/>
</dbReference>
<feature type="transmembrane region" description="Helical" evidence="2">
    <location>
        <begin position="47"/>
        <end position="68"/>
    </location>
</feature>
<feature type="transmembrane region" description="Helical" evidence="2">
    <location>
        <begin position="6"/>
        <end position="27"/>
    </location>
</feature>
<feature type="region of interest" description="Disordered" evidence="1">
    <location>
        <begin position="88"/>
        <end position="139"/>
    </location>
</feature>
<evidence type="ECO:0000256" key="1">
    <source>
        <dbReference type="SAM" id="MobiDB-lite"/>
    </source>
</evidence>
<keyword evidence="2" id="KW-0472">Membrane</keyword>
<accession>A0A5A7NX17</accession>
<evidence type="ECO:0000313" key="3">
    <source>
        <dbReference type="EMBL" id="GER25014.1"/>
    </source>
</evidence>
<dbReference type="InterPro" id="IPR037495">
    <property type="entry name" value="CLE41/42/44"/>
</dbReference>
<keyword evidence="2" id="KW-1133">Transmembrane helix</keyword>
<proteinExistence type="predicted"/>
<organism evidence="3 4">
    <name type="scientific">Striga asiatica</name>
    <name type="common">Asiatic witchweed</name>
    <name type="synonym">Buchnera asiatica</name>
    <dbReference type="NCBI Taxonomy" id="4170"/>
    <lineage>
        <taxon>Eukaryota</taxon>
        <taxon>Viridiplantae</taxon>
        <taxon>Streptophyta</taxon>
        <taxon>Embryophyta</taxon>
        <taxon>Tracheophyta</taxon>
        <taxon>Spermatophyta</taxon>
        <taxon>Magnoliopsida</taxon>
        <taxon>eudicotyledons</taxon>
        <taxon>Gunneridae</taxon>
        <taxon>Pentapetalae</taxon>
        <taxon>asterids</taxon>
        <taxon>lamiids</taxon>
        <taxon>Lamiales</taxon>
        <taxon>Orobanchaceae</taxon>
        <taxon>Buchnereae</taxon>
        <taxon>Striga</taxon>
    </lineage>
</organism>
<keyword evidence="4" id="KW-1185">Reference proteome</keyword>
<gene>
    <name evidence="3" type="ORF">STAS_00560</name>
</gene>
<dbReference type="PANTHER" id="PTHR35301:SF1">
    <property type="entry name" value="CLAVATA3_ESR (CLE)-RELATED PROTEIN 41-RELATED"/>
    <property type="match status" value="1"/>
</dbReference>